<feature type="transmembrane region" description="Helical" evidence="13">
    <location>
        <begin position="167"/>
        <end position="186"/>
    </location>
</feature>
<dbReference type="InterPro" id="IPR036890">
    <property type="entry name" value="HATPase_C_sf"/>
</dbReference>
<evidence type="ECO:0000256" key="7">
    <source>
        <dbReference type="ARBA" id="ARBA00022741"/>
    </source>
</evidence>
<evidence type="ECO:0000256" key="3">
    <source>
        <dbReference type="ARBA" id="ARBA00012438"/>
    </source>
</evidence>
<comment type="subcellular location">
    <subcellularLocation>
        <location evidence="2">Membrane</location>
    </subcellularLocation>
</comment>
<dbReference type="GO" id="GO:0000155">
    <property type="term" value="F:phosphorelay sensor kinase activity"/>
    <property type="evidence" value="ECO:0007669"/>
    <property type="project" value="InterPro"/>
</dbReference>
<evidence type="ECO:0000259" key="14">
    <source>
        <dbReference type="PROSITE" id="PS50109"/>
    </source>
</evidence>
<feature type="domain" description="HAMP" evidence="15">
    <location>
        <begin position="187"/>
        <end position="238"/>
    </location>
</feature>
<keyword evidence="5" id="KW-0808">Transferase</keyword>
<dbReference type="SUPFAM" id="SSF55874">
    <property type="entry name" value="ATPase domain of HSP90 chaperone/DNA topoisomerase II/histidine kinase"/>
    <property type="match status" value="1"/>
</dbReference>
<dbReference type="AlphaFoldDB" id="A0A0T5Z4W4"/>
<evidence type="ECO:0000256" key="11">
    <source>
        <dbReference type="ARBA" id="ARBA00023012"/>
    </source>
</evidence>
<keyword evidence="9" id="KW-0067">ATP-binding</keyword>
<accession>A0A0T5Z4W4</accession>
<dbReference type="EC" id="2.7.13.3" evidence="3"/>
<dbReference type="EMBL" id="LMXI01000523">
    <property type="protein sequence ID" value="KRT57541.1"/>
    <property type="molecule type" value="Genomic_DNA"/>
</dbReference>
<dbReference type="SMART" id="SM00387">
    <property type="entry name" value="HATPase_c"/>
    <property type="match status" value="1"/>
</dbReference>
<dbReference type="CDD" id="cd16954">
    <property type="entry name" value="HATPase_PhoQ-like"/>
    <property type="match status" value="1"/>
</dbReference>
<keyword evidence="10 13" id="KW-1133">Transmembrane helix</keyword>
<name>A0A0T5Z4W4_9GAMM</name>
<evidence type="ECO:0000256" key="1">
    <source>
        <dbReference type="ARBA" id="ARBA00000085"/>
    </source>
</evidence>
<keyword evidence="6 13" id="KW-0812">Transmembrane</keyword>
<dbReference type="PATRIC" id="fig|54398.4.peg.3006"/>
<evidence type="ECO:0000256" key="5">
    <source>
        <dbReference type="ARBA" id="ARBA00022679"/>
    </source>
</evidence>
<dbReference type="InterPro" id="IPR005467">
    <property type="entry name" value="His_kinase_dom"/>
</dbReference>
<comment type="caution">
    <text evidence="16">The sequence shown here is derived from an EMBL/GenBank/DDBJ whole genome shotgun (WGS) entry which is preliminary data.</text>
</comment>
<evidence type="ECO:0000256" key="2">
    <source>
        <dbReference type="ARBA" id="ARBA00004370"/>
    </source>
</evidence>
<dbReference type="Gene3D" id="1.10.287.130">
    <property type="match status" value="1"/>
</dbReference>
<evidence type="ECO:0000256" key="9">
    <source>
        <dbReference type="ARBA" id="ARBA00022840"/>
    </source>
</evidence>
<evidence type="ECO:0000256" key="8">
    <source>
        <dbReference type="ARBA" id="ARBA00022777"/>
    </source>
</evidence>
<dbReference type="InterPro" id="IPR036097">
    <property type="entry name" value="HisK_dim/P_sf"/>
</dbReference>
<feature type="domain" description="Histidine kinase" evidence="14">
    <location>
        <begin position="246"/>
        <end position="448"/>
    </location>
</feature>
<evidence type="ECO:0000313" key="17">
    <source>
        <dbReference type="Proteomes" id="UP000051276"/>
    </source>
</evidence>
<dbReference type="SUPFAM" id="SSF47384">
    <property type="entry name" value="Homodimeric domain of signal transducing histidine kinase"/>
    <property type="match status" value="1"/>
</dbReference>
<dbReference type="Proteomes" id="UP000051276">
    <property type="component" value="Unassembled WGS sequence"/>
</dbReference>
<reference evidence="16 17" key="1">
    <citation type="submission" date="2015-11" db="EMBL/GenBank/DDBJ databases">
        <title>The genome of Candidatus Endoriftia persephone in Ridgeia piscesae and population structure of the North Eastern Pacific vestimentiferan symbionts.</title>
        <authorList>
            <person name="Perez M."/>
            <person name="Juniper K.S."/>
        </authorList>
    </citation>
    <scope>NUCLEOTIDE SEQUENCE [LARGE SCALE GENOMIC DNA]</scope>
    <source>
        <strain evidence="16">Ind10</strain>
    </source>
</reference>
<keyword evidence="12 13" id="KW-0472">Membrane</keyword>
<dbReference type="RefSeq" id="WP_057956927.1">
    <property type="nucleotide sequence ID" value="NZ_KQ556973.1"/>
</dbReference>
<keyword evidence="11" id="KW-0902">Two-component regulatory system</keyword>
<protein>
    <recommendedName>
        <fullName evidence="3">histidine kinase</fullName>
        <ecNumber evidence="3">2.7.13.3</ecNumber>
    </recommendedName>
</protein>
<dbReference type="GO" id="GO:0005886">
    <property type="term" value="C:plasma membrane"/>
    <property type="evidence" value="ECO:0007669"/>
    <property type="project" value="TreeGrafter"/>
</dbReference>
<evidence type="ECO:0000256" key="10">
    <source>
        <dbReference type="ARBA" id="ARBA00022989"/>
    </source>
</evidence>
<dbReference type="STRING" id="54398.Ga0074115_10932"/>
<evidence type="ECO:0000313" key="16">
    <source>
        <dbReference type="EMBL" id="KRT57541.1"/>
    </source>
</evidence>
<evidence type="ECO:0000256" key="6">
    <source>
        <dbReference type="ARBA" id="ARBA00022692"/>
    </source>
</evidence>
<dbReference type="PRINTS" id="PR00344">
    <property type="entry name" value="BCTRLSENSOR"/>
</dbReference>
<sequence length="452" mass="49539">MVRFSIHARLLVVASLVLAGFLGLTGLVLEQAYRASAEKAMKERLESQIYGLLAAAEEDQQGRLSLPRLLSDPRFNRPDSGYYAQVSGAGGGFSWQSASMVGRQLSFLQPTPPGQRRFHQPQNGDLLAISFGVSWEDFEANETDYVLAVAIDLSPHQHQIEAFRNTLFLWLGGVSLLLLLIQGLVLRWGLTPLRTVAVELEAIESGRSEQLQGRYPLELTRLTNNINSLIQHAQARQKRFRDSLGDLAHSLKTPLAVLQGLADRDPPLSPEEHAILENQVQRMNQIVAHQLQRAAASGRTTLTSGVPLKPTLQRLARSLDKVYREKGVERQIEVSDKLLFHGDEGDLMEILGNLLDNAWKYGRSQVRVGAGQRAGRLEIHVEDDGPGIPADQAQAVLMRGKRLDQQLPGQGIGLSVVQDIVEAYGGTLSLASSTLGGVDVSLNLPLATDRSV</sequence>
<evidence type="ECO:0000256" key="13">
    <source>
        <dbReference type="SAM" id="Phobius"/>
    </source>
</evidence>
<dbReference type="PROSITE" id="PS50109">
    <property type="entry name" value="HIS_KIN"/>
    <property type="match status" value="1"/>
</dbReference>
<dbReference type="PANTHER" id="PTHR45436">
    <property type="entry name" value="SENSOR HISTIDINE KINASE YKOH"/>
    <property type="match status" value="1"/>
</dbReference>
<dbReference type="Gene3D" id="3.30.565.10">
    <property type="entry name" value="Histidine kinase-like ATPase, C-terminal domain"/>
    <property type="match status" value="1"/>
</dbReference>
<dbReference type="InterPro" id="IPR004358">
    <property type="entry name" value="Sig_transdc_His_kin-like_C"/>
</dbReference>
<dbReference type="SMART" id="SM00388">
    <property type="entry name" value="HisKA"/>
    <property type="match status" value="1"/>
</dbReference>
<dbReference type="InterPro" id="IPR003594">
    <property type="entry name" value="HATPase_dom"/>
</dbReference>
<organism evidence="16 17">
    <name type="scientific">endosymbiont of Ridgeia piscesae</name>
    <dbReference type="NCBI Taxonomy" id="54398"/>
    <lineage>
        <taxon>Bacteria</taxon>
        <taxon>Pseudomonadati</taxon>
        <taxon>Pseudomonadota</taxon>
        <taxon>Gammaproteobacteria</taxon>
        <taxon>sulfur-oxidizing symbionts</taxon>
    </lineage>
</organism>
<proteinExistence type="predicted"/>
<dbReference type="PROSITE" id="PS50885">
    <property type="entry name" value="HAMP"/>
    <property type="match status" value="1"/>
</dbReference>
<keyword evidence="8 16" id="KW-0418">Kinase</keyword>
<evidence type="ECO:0000256" key="4">
    <source>
        <dbReference type="ARBA" id="ARBA00022553"/>
    </source>
</evidence>
<evidence type="ECO:0000259" key="15">
    <source>
        <dbReference type="PROSITE" id="PS50885"/>
    </source>
</evidence>
<dbReference type="InterPro" id="IPR003660">
    <property type="entry name" value="HAMP_dom"/>
</dbReference>
<gene>
    <name evidence="16" type="ORF">Ga0076813_11714</name>
</gene>
<keyword evidence="7" id="KW-0547">Nucleotide-binding</keyword>
<dbReference type="InterPro" id="IPR003661">
    <property type="entry name" value="HisK_dim/P_dom"/>
</dbReference>
<dbReference type="PANTHER" id="PTHR45436:SF4">
    <property type="entry name" value="SENSOR PROTEIN PHOQ"/>
    <property type="match status" value="1"/>
</dbReference>
<dbReference type="CDD" id="cd00082">
    <property type="entry name" value="HisKA"/>
    <property type="match status" value="1"/>
</dbReference>
<keyword evidence="4" id="KW-0597">Phosphoprotein</keyword>
<dbReference type="Pfam" id="PF02518">
    <property type="entry name" value="HATPase_c"/>
    <property type="match status" value="1"/>
</dbReference>
<evidence type="ECO:0000256" key="12">
    <source>
        <dbReference type="ARBA" id="ARBA00023136"/>
    </source>
</evidence>
<dbReference type="InterPro" id="IPR058619">
    <property type="entry name" value="PhoQ/CarS-like_HATPase"/>
</dbReference>
<comment type="catalytic activity">
    <reaction evidence="1">
        <text>ATP + protein L-histidine = ADP + protein N-phospho-L-histidine.</text>
        <dbReference type="EC" id="2.7.13.3"/>
    </reaction>
</comment>
<dbReference type="GO" id="GO:0005524">
    <property type="term" value="F:ATP binding"/>
    <property type="evidence" value="ECO:0007669"/>
    <property type="project" value="UniProtKB-KW"/>
</dbReference>
<dbReference type="InterPro" id="IPR050428">
    <property type="entry name" value="TCS_sensor_his_kinase"/>
</dbReference>